<evidence type="ECO:0000256" key="2">
    <source>
        <dbReference type="ARBA" id="ARBA00022448"/>
    </source>
</evidence>
<evidence type="ECO:0000259" key="12">
    <source>
        <dbReference type="Pfam" id="PF02096"/>
    </source>
</evidence>
<evidence type="ECO:0000256" key="6">
    <source>
        <dbReference type="ARBA" id="ARBA00022989"/>
    </source>
</evidence>
<keyword evidence="8" id="KW-0143">Chaperone</keyword>
<dbReference type="AlphaFoldDB" id="A0A4P6YVP1"/>
<keyword evidence="6 11" id="KW-1133">Transmembrane helix</keyword>
<keyword evidence="4 9" id="KW-0812">Transmembrane</keyword>
<feature type="domain" description="Membrane insertase YidC/Oxa/ALB C-terminal" evidence="12">
    <location>
        <begin position="68"/>
        <end position="255"/>
    </location>
</feature>
<dbReference type="PANTHER" id="PTHR12428:SF65">
    <property type="entry name" value="CYTOCHROME C OXIDASE ASSEMBLY PROTEIN COX18, MITOCHONDRIAL"/>
    <property type="match status" value="1"/>
</dbReference>
<evidence type="ECO:0000256" key="9">
    <source>
        <dbReference type="RuleBase" id="RU003945"/>
    </source>
</evidence>
<evidence type="ECO:0000256" key="1">
    <source>
        <dbReference type="ARBA" id="ARBA00004651"/>
    </source>
</evidence>
<dbReference type="PRINTS" id="PR00701">
    <property type="entry name" value="60KDINNERMP"/>
</dbReference>
<dbReference type="GO" id="GO:0032977">
    <property type="term" value="F:membrane insertase activity"/>
    <property type="evidence" value="ECO:0007669"/>
    <property type="project" value="InterPro"/>
</dbReference>
<evidence type="ECO:0000256" key="4">
    <source>
        <dbReference type="ARBA" id="ARBA00022692"/>
    </source>
</evidence>
<comment type="subcellular location">
    <subcellularLocation>
        <location evidence="1">Cell membrane</location>
        <topology evidence="1">Multi-pass membrane protein</topology>
    </subcellularLocation>
    <subcellularLocation>
        <location evidence="9">Membrane</location>
        <topology evidence="9">Multi-pass membrane protein</topology>
    </subcellularLocation>
</comment>
<keyword evidence="3" id="KW-1003">Cell membrane</keyword>
<dbReference type="Proteomes" id="UP000292886">
    <property type="component" value="Chromosome"/>
</dbReference>
<dbReference type="GO" id="GO:0051205">
    <property type="term" value="P:protein insertion into membrane"/>
    <property type="evidence" value="ECO:0007669"/>
    <property type="project" value="TreeGrafter"/>
</dbReference>
<dbReference type="EMBL" id="CP037940">
    <property type="protein sequence ID" value="QBO36929.1"/>
    <property type="molecule type" value="Genomic_DNA"/>
</dbReference>
<gene>
    <name evidence="13" type="primary">yidC</name>
    <name evidence="13" type="ORF">EQG49_10975</name>
</gene>
<dbReference type="NCBIfam" id="TIGR03592">
    <property type="entry name" value="yidC_oxa1_cterm"/>
    <property type="match status" value="1"/>
</dbReference>
<dbReference type="InterPro" id="IPR047196">
    <property type="entry name" value="YidC_ALB_C"/>
</dbReference>
<dbReference type="GO" id="GO:0015031">
    <property type="term" value="P:protein transport"/>
    <property type="evidence" value="ECO:0007669"/>
    <property type="project" value="UniProtKB-KW"/>
</dbReference>
<dbReference type="CDD" id="cd20070">
    <property type="entry name" value="5TM_YidC_Alb3"/>
    <property type="match status" value="1"/>
</dbReference>
<dbReference type="KEGG" id="wei:EQG49_10975"/>
<comment type="similarity">
    <text evidence="9">Belongs to the OXA1/ALB3/YidC family.</text>
</comment>
<evidence type="ECO:0000313" key="14">
    <source>
        <dbReference type="Proteomes" id="UP000292886"/>
    </source>
</evidence>
<organism evidence="13 14">
    <name type="scientific">Periweissella cryptocerci</name>
    <dbReference type="NCBI Taxonomy" id="2506420"/>
    <lineage>
        <taxon>Bacteria</taxon>
        <taxon>Bacillati</taxon>
        <taxon>Bacillota</taxon>
        <taxon>Bacilli</taxon>
        <taxon>Lactobacillales</taxon>
        <taxon>Lactobacillaceae</taxon>
        <taxon>Periweissella</taxon>
    </lineage>
</organism>
<reference evidence="14" key="1">
    <citation type="submission" date="2019-03" db="EMBL/GenBank/DDBJ databases">
        <title>Weissella sp. 26KH-42 Genome sequencing.</title>
        <authorList>
            <person name="Heo J."/>
            <person name="Kim S.-J."/>
            <person name="Kim J.-S."/>
            <person name="Hong S.-B."/>
            <person name="Kwon S.-W."/>
        </authorList>
    </citation>
    <scope>NUCLEOTIDE SEQUENCE [LARGE SCALE GENOMIC DNA]</scope>
    <source>
        <strain evidence="14">26KH-42</strain>
    </source>
</reference>
<evidence type="ECO:0000256" key="3">
    <source>
        <dbReference type="ARBA" id="ARBA00022475"/>
    </source>
</evidence>
<feature type="region of interest" description="Disordered" evidence="10">
    <location>
        <begin position="287"/>
        <end position="317"/>
    </location>
</feature>
<dbReference type="Pfam" id="PF02096">
    <property type="entry name" value="60KD_IMP"/>
    <property type="match status" value="1"/>
</dbReference>
<feature type="compositionally biased region" description="Basic residues" evidence="10">
    <location>
        <begin position="307"/>
        <end position="317"/>
    </location>
</feature>
<feature type="transmembrane region" description="Helical" evidence="11">
    <location>
        <begin position="141"/>
        <end position="164"/>
    </location>
</feature>
<feature type="transmembrane region" description="Helical" evidence="11">
    <location>
        <begin position="50"/>
        <end position="82"/>
    </location>
</feature>
<dbReference type="PANTHER" id="PTHR12428">
    <property type="entry name" value="OXA1"/>
    <property type="match status" value="1"/>
</dbReference>
<evidence type="ECO:0000256" key="11">
    <source>
        <dbReference type="SAM" id="Phobius"/>
    </source>
</evidence>
<evidence type="ECO:0000256" key="10">
    <source>
        <dbReference type="SAM" id="MobiDB-lite"/>
    </source>
</evidence>
<dbReference type="OrthoDB" id="9780552at2"/>
<feature type="transmembrane region" description="Helical" evidence="11">
    <location>
        <begin position="184"/>
        <end position="206"/>
    </location>
</feature>
<sequence length="317" mass="35168">MKTKYKLSLLSMLTLLVVFLSGCVRTKKVDGNLIPFGMVWNYLGHPLENLMNWIAGMFGGVHAVNAVGWAVMILTIIVRLILLPMMVSQQHKSTIQQEKMSMLRPQLNKLQEASKNATTQEEKAAASQATMQVYKANGVSMTGGIGCLPILIQLPVFSGLYAAIRYSPSLSGATFFGTALNKPSMVLAILAFVVYLIQGWLMLMGVPEEQKKMMRTTMFLSPVMILVFSWSTSAGLGLYFFIGGVFAIIQTLIINILRPRIRDNVSKTFIVKEVADEILKDFRKEVKGTEVSSKPNAAKQTNDPNKKRNAGKQQRKN</sequence>
<evidence type="ECO:0000256" key="7">
    <source>
        <dbReference type="ARBA" id="ARBA00023136"/>
    </source>
</evidence>
<dbReference type="PROSITE" id="PS51257">
    <property type="entry name" value="PROKAR_LIPOPROTEIN"/>
    <property type="match status" value="1"/>
</dbReference>
<keyword evidence="7 11" id="KW-0472">Membrane</keyword>
<feature type="compositionally biased region" description="Polar residues" evidence="10">
    <location>
        <begin position="290"/>
        <end position="303"/>
    </location>
</feature>
<dbReference type="RefSeq" id="WP_133364006.1">
    <property type="nucleotide sequence ID" value="NZ_CP037940.1"/>
</dbReference>
<keyword evidence="14" id="KW-1185">Reference proteome</keyword>
<feature type="transmembrane region" description="Helical" evidence="11">
    <location>
        <begin position="236"/>
        <end position="257"/>
    </location>
</feature>
<proteinExistence type="inferred from homology"/>
<keyword evidence="2" id="KW-0813">Transport</keyword>
<accession>A0A4P6YVP1</accession>
<dbReference type="InterPro" id="IPR028055">
    <property type="entry name" value="YidC/Oxa/ALB_C"/>
</dbReference>
<protein>
    <submittedName>
        <fullName evidence="13">Membrane protein insertase YidC</fullName>
    </submittedName>
</protein>
<evidence type="ECO:0000256" key="5">
    <source>
        <dbReference type="ARBA" id="ARBA00022927"/>
    </source>
</evidence>
<evidence type="ECO:0000313" key="13">
    <source>
        <dbReference type="EMBL" id="QBO36929.1"/>
    </source>
</evidence>
<dbReference type="InterPro" id="IPR001708">
    <property type="entry name" value="YidC/ALB3/OXA1/COX18"/>
</dbReference>
<evidence type="ECO:0000256" key="8">
    <source>
        <dbReference type="ARBA" id="ARBA00023186"/>
    </source>
</evidence>
<name>A0A4P6YVP1_9LACO</name>
<keyword evidence="5" id="KW-0653">Protein transport</keyword>
<dbReference type="GO" id="GO:0005886">
    <property type="term" value="C:plasma membrane"/>
    <property type="evidence" value="ECO:0007669"/>
    <property type="project" value="UniProtKB-SubCell"/>
</dbReference>